<dbReference type="Pfam" id="PF07859">
    <property type="entry name" value="Abhydrolase_3"/>
    <property type="match status" value="1"/>
</dbReference>
<dbReference type="Gene3D" id="3.40.50.1820">
    <property type="entry name" value="alpha/beta hydrolase"/>
    <property type="match status" value="1"/>
</dbReference>
<dbReference type="RefSeq" id="WP_254157616.1">
    <property type="nucleotide sequence ID" value="NZ_JAHESD010000102.1"/>
</dbReference>
<dbReference type="PANTHER" id="PTHR48081">
    <property type="entry name" value="AB HYDROLASE SUPERFAMILY PROTEIN C4A8.06C"/>
    <property type="match status" value="1"/>
</dbReference>
<dbReference type="SUPFAM" id="SSF53474">
    <property type="entry name" value="alpha/beta-Hydrolases"/>
    <property type="match status" value="1"/>
</dbReference>
<protein>
    <submittedName>
        <fullName evidence="3">Alpha/beta hydrolase</fullName>
    </submittedName>
</protein>
<reference evidence="3 4" key="1">
    <citation type="submission" date="2021-05" db="EMBL/GenBank/DDBJ databases">
        <title>A Polyphasic approach of four new species of the genus Ohtaekwangia: Ohtaekwangia histidinii sp. nov., Ohtaekwangia cretensis sp. nov., Ohtaekwangia indiensis sp. nov., Ohtaekwangia reichenbachii sp. nov. from diverse environment.</title>
        <authorList>
            <person name="Octaviana S."/>
        </authorList>
    </citation>
    <scope>NUCLEOTIDE SEQUENCE [LARGE SCALE GENOMIC DNA]</scope>
    <source>
        <strain evidence="3 4">PWU20</strain>
    </source>
</reference>
<keyword evidence="4" id="KW-1185">Reference proteome</keyword>
<proteinExistence type="predicted"/>
<dbReference type="InterPro" id="IPR050300">
    <property type="entry name" value="GDXG_lipolytic_enzyme"/>
</dbReference>
<evidence type="ECO:0000259" key="2">
    <source>
        <dbReference type="Pfam" id="PF07859"/>
    </source>
</evidence>
<comment type="caution">
    <text evidence="3">The sequence shown here is derived from an EMBL/GenBank/DDBJ whole genome shotgun (WGS) entry which is preliminary data.</text>
</comment>
<dbReference type="Proteomes" id="UP000772618">
    <property type="component" value="Unassembled WGS sequence"/>
</dbReference>
<dbReference type="EMBL" id="JAHESD010000102">
    <property type="protein sequence ID" value="MBT1706357.1"/>
    <property type="molecule type" value="Genomic_DNA"/>
</dbReference>
<name>A0ABS5VZS0_9BACT</name>
<gene>
    <name evidence="3" type="ORF">KK060_23970</name>
</gene>
<keyword evidence="1 3" id="KW-0378">Hydrolase</keyword>
<dbReference type="GO" id="GO:0016787">
    <property type="term" value="F:hydrolase activity"/>
    <property type="evidence" value="ECO:0007669"/>
    <property type="project" value="UniProtKB-KW"/>
</dbReference>
<evidence type="ECO:0000313" key="3">
    <source>
        <dbReference type="EMBL" id="MBT1706357.1"/>
    </source>
</evidence>
<evidence type="ECO:0000313" key="4">
    <source>
        <dbReference type="Proteomes" id="UP000772618"/>
    </source>
</evidence>
<dbReference type="PANTHER" id="PTHR48081:SF8">
    <property type="entry name" value="ALPHA_BETA HYDROLASE FOLD-3 DOMAIN-CONTAINING PROTEIN-RELATED"/>
    <property type="match status" value="1"/>
</dbReference>
<feature type="domain" description="Alpha/beta hydrolase fold-3" evidence="2">
    <location>
        <begin position="73"/>
        <end position="273"/>
    </location>
</feature>
<accession>A0ABS5VZS0</accession>
<dbReference type="InterPro" id="IPR013094">
    <property type="entry name" value="AB_hydrolase_3"/>
</dbReference>
<dbReference type="InterPro" id="IPR029058">
    <property type="entry name" value="AB_hydrolase_fold"/>
</dbReference>
<evidence type="ECO:0000256" key="1">
    <source>
        <dbReference type="ARBA" id="ARBA00022801"/>
    </source>
</evidence>
<sequence length="293" mass="33218">MASVESKLFNILLRLINKKKFLEMQFAFGKFDFYNSREPSREARRACHIERHFLNGRNVFTMSPKHGRSNKHILYLHGGAYVQNFVRQHWNFLSMLVRHTHCTITAPDYPLAPKYTYRDAFDMVSPLYTQLIQKAGSVNTILMGDSAGGGFALALAQKKKNDNEIQSGKIILLSPWLDLTLKNPEIEALDPLDPFLSIQGLRKAGRAYAGNSDLDNYMLSPINGPLEGLGEITIFSGSRDILCADARRLNLLGKAKGINIKYHEYKDMVHVWMLLNFTESKKAQKEIIALING</sequence>
<organism evidence="3 4">
    <name type="scientific">Chryseosolibacter indicus</name>
    <dbReference type="NCBI Taxonomy" id="2782351"/>
    <lineage>
        <taxon>Bacteria</taxon>
        <taxon>Pseudomonadati</taxon>
        <taxon>Bacteroidota</taxon>
        <taxon>Cytophagia</taxon>
        <taxon>Cytophagales</taxon>
        <taxon>Chryseotaleaceae</taxon>
        <taxon>Chryseosolibacter</taxon>
    </lineage>
</organism>